<organism evidence="1 2">
    <name type="scientific">Platanthera zijinensis</name>
    <dbReference type="NCBI Taxonomy" id="2320716"/>
    <lineage>
        <taxon>Eukaryota</taxon>
        <taxon>Viridiplantae</taxon>
        <taxon>Streptophyta</taxon>
        <taxon>Embryophyta</taxon>
        <taxon>Tracheophyta</taxon>
        <taxon>Spermatophyta</taxon>
        <taxon>Magnoliopsida</taxon>
        <taxon>Liliopsida</taxon>
        <taxon>Asparagales</taxon>
        <taxon>Orchidaceae</taxon>
        <taxon>Orchidoideae</taxon>
        <taxon>Orchideae</taxon>
        <taxon>Orchidinae</taxon>
        <taxon>Platanthera</taxon>
    </lineage>
</organism>
<evidence type="ECO:0000313" key="1">
    <source>
        <dbReference type="EMBL" id="KAK8914198.1"/>
    </source>
</evidence>
<protein>
    <submittedName>
        <fullName evidence="1">Uncharacterized protein</fullName>
    </submittedName>
</protein>
<evidence type="ECO:0000313" key="2">
    <source>
        <dbReference type="Proteomes" id="UP001418222"/>
    </source>
</evidence>
<dbReference type="EMBL" id="JBBWWQ010000021">
    <property type="protein sequence ID" value="KAK8914198.1"/>
    <property type="molecule type" value="Genomic_DNA"/>
</dbReference>
<gene>
    <name evidence="1" type="ORF">KSP39_PZI023844</name>
</gene>
<dbReference type="Proteomes" id="UP001418222">
    <property type="component" value="Unassembled WGS sequence"/>
</dbReference>
<accession>A0AAP0ATE5</accession>
<reference evidence="1 2" key="1">
    <citation type="journal article" date="2022" name="Nat. Plants">
        <title>Genomes of leafy and leafless Platanthera orchids illuminate the evolution of mycoheterotrophy.</title>
        <authorList>
            <person name="Li M.H."/>
            <person name="Liu K.W."/>
            <person name="Li Z."/>
            <person name="Lu H.C."/>
            <person name="Ye Q.L."/>
            <person name="Zhang D."/>
            <person name="Wang J.Y."/>
            <person name="Li Y.F."/>
            <person name="Zhong Z.M."/>
            <person name="Liu X."/>
            <person name="Yu X."/>
            <person name="Liu D.K."/>
            <person name="Tu X.D."/>
            <person name="Liu B."/>
            <person name="Hao Y."/>
            <person name="Liao X.Y."/>
            <person name="Jiang Y.T."/>
            <person name="Sun W.H."/>
            <person name="Chen J."/>
            <person name="Chen Y.Q."/>
            <person name="Ai Y."/>
            <person name="Zhai J.W."/>
            <person name="Wu S.S."/>
            <person name="Zhou Z."/>
            <person name="Hsiao Y.Y."/>
            <person name="Wu W.L."/>
            <person name="Chen Y.Y."/>
            <person name="Lin Y.F."/>
            <person name="Hsu J.L."/>
            <person name="Li C.Y."/>
            <person name="Wang Z.W."/>
            <person name="Zhao X."/>
            <person name="Zhong W.Y."/>
            <person name="Ma X.K."/>
            <person name="Ma L."/>
            <person name="Huang J."/>
            <person name="Chen G.Z."/>
            <person name="Huang M.Z."/>
            <person name="Huang L."/>
            <person name="Peng D.H."/>
            <person name="Luo Y.B."/>
            <person name="Zou S.Q."/>
            <person name="Chen S.P."/>
            <person name="Lan S."/>
            <person name="Tsai W.C."/>
            <person name="Van de Peer Y."/>
            <person name="Liu Z.J."/>
        </authorList>
    </citation>
    <scope>NUCLEOTIDE SEQUENCE [LARGE SCALE GENOMIC DNA]</scope>
    <source>
        <strain evidence="1">Lor287</strain>
    </source>
</reference>
<comment type="caution">
    <text evidence="1">The sequence shown here is derived from an EMBL/GenBank/DDBJ whole genome shotgun (WGS) entry which is preliminary data.</text>
</comment>
<proteinExistence type="predicted"/>
<dbReference type="AlphaFoldDB" id="A0AAP0ATE5"/>
<keyword evidence="2" id="KW-1185">Reference proteome</keyword>
<sequence length="139" mass="15190">MAPMRNWLAFTSPPIEMLFPNPSVYLDADHVEIHRLAASPPVVKLEDFLGGQRTLSLGSNLPVYDSMEYSSSFMPSTALPLSSGDLEDSSSATGNNYLCLSHLHQQPAADSTPIKTKTTTMRTPAVSCQRTSIYRGVTR</sequence>
<name>A0AAP0ATE5_9ASPA</name>